<evidence type="ECO:0000256" key="3">
    <source>
        <dbReference type="ARBA" id="ARBA00022603"/>
    </source>
</evidence>
<dbReference type="Gene3D" id="1.10.1020.10">
    <property type="entry name" value="Adenine-specific Methyltransferase, Domain 2"/>
    <property type="match status" value="1"/>
</dbReference>
<keyword evidence="3 7" id="KW-0489">Methyltransferase</keyword>
<name>A0A6N2ZNL0_EUBLI</name>
<reference evidence="7" key="1">
    <citation type="submission" date="2019-11" db="EMBL/GenBank/DDBJ databases">
        <authorList>
            <person name="Feng L."/>
        </authorList>
    </citation>
    <scope>NUCLEOTIDE SEQUENCE</scope>
    <source>
        <strain evidence="7">ElimosumLFYP34</strain>
    </source>
</reference>
<dbReference type="InterPro" id="IPR012327">
    <property type="entry name" value="MeTrfase_D12"/>
</dbReference>
<dbReference type="EMBL" id="CACRTR010000003">
    <property type="protein sequence ID" value="VYT80293.1"/>
    <property type="molecule type" value="Genomic_DNA"/>
</dbReference>
<gene>
    <name evidence="7" type="ORF">ELLFYP34_01956</name>
</gene>
<dbReference type="GO" id="GO:0006298">
    <property type="term" value="P:mismatch repair"/>
    <property type="evidence" value="ECO:0007669"/>
    <property type="project" value="TreeGrafter"/>
</dbReference>
<dbReference type="SUPFAM" id="SSF53335">
    <property type="entry name" value="S-adenosyl-L-methionine-dependent methyltransferases"/>
    <property type="match status" value="1"/>
</dbReference>
<organism evidence="7">
    <name type="scientific">Eubacterium limosum</name>
    <dbReference type="NCBI Taxonomy" id="1736"/>
    <lineage>
        <taxon>Bacteria</taxon>
        <taxon>Bacillati</taxon>
        <taxon>Bacillota</taxon>
        <taxon>Clostridia</taxon>
        <taxon>Eubacteriales</taxon>
        <taxon>Eubacteriaceae</taxon>
        <taxon>Eubacterium</taxon>
    </lineage>
</organism>
<keyword evidence="5" id="KW-0949">S-adenosyl-L-methionine</keyword>
<dbReference type="GO" id="GO:0032259">
    <property type="term" value="P:methylation"/>
    <property type="evidence" value="ECO:0007669"/>
    <property type="project" value="UniProtKB-KW"/>
</dbReference>
<comment type="catalytic activity">
    <reaction evidence="6">
        <text>a 2'-deoxyadenosine in DNA + S-adenosyl-L-methionine = an N(6)-methyl-2'-deoxyadenosine in DNA + S-adenosyl-L-homocysteine + H(+)</text>
        <dbReference type="Rhea" id="RHEA:15197"/>
        <dbReference type="Rhea" id="RHEA-COMP:12418"/>
        <dbReference type="Rhea" id="RHEA-COMP:12419"/>
        <dbReference type="ChEBI" id="CHEBI:15378"/>
        <dbReference type="ChEBI" id="CHEBI:57856"/>
        <dbReference type="ChEBI" id="CHEBI:59789"/>
        <dbReference type="ChEBI" id="CHEBI:90615"/>
        <dbReference type="ChEBI" id="CHEBI:90616"/>
        <dbReference type="EC" id="2.1.1.72"/>
    </reaction>
</comment>
<dbReference type="AlphaFoldDB" id="A0A6N2ZNL0"/>
<evidence type="ECO:0000313" key="7">
    <source>
        <dbReference type="EMBL" id="VYT80293.1"/>
    </source>
</evidence>
<sequence>MISIPFSGSKRNRYKEVKQIVQDQGYKKVYEAFGGSAVLSVNLFREGIVERAVINDYDRLFDLYPDYLDIKDNLIKKCLEAGFIKSNKRLNDTQREYLQSMIATIDEKYWRLLANNFVFSGKQTGTLKPSDFTYFHNDITTEKQREYLQTVQQMERVSMDYKEFLTEHYKDFDDTTIIILDPPYMNSTQKAYDNRYFFGLSATLKMLQMVKEMQVDFIFFNMIERDVIEVLKVFGFQDFKVSTRRITQTSTSSREDCLAYVRNQFS</sequence>
<dbReference type="GO" id="GO:0009007">
    <property type="term" value="F:site-specific DNA-methyltransferase (adenine-specific) activity"/>
    <property type="evidence" value="ECO:0007669"/>
    <property type="project" value="UniProtKB-EC"/>
</dbReference>
<dbReference type="GO" id="GO:0043565">
    <property type="term" value="F:sequence-specific DNA binding"/>
    <property type="evidence" value="ECO:0007669"/>
    <property type="project" value="TreeGrafter"/>
</dbReference>
<dbReference type="GO" id="GO:1904047">
    <property type="term" value="F:S-adenosyl-L-methionine binding"/>
    <property type="evidence" value="ECO:0007669"/>
    <property type="project" value="TreeGrafter"/>
</dbReference>
<evidence type="ECO:0000256" key="5">
    <source>
        <dbReference type="ARBA" id="ARBA00022691"/>
    </source>
</evidence>
<dbReference type="EC" id="2.1.1.72" evidence="2"/>
<evidence type="ECO:0000256" key="2">
    <source>
        <dbReference type="ARBA" id="ARBA00011900"/>
    </source>
</evidence>
<proteinExistence type="inferred from homology"/>
<protein>
    <recommendedName>
        <fullName evidence="2">site-specific DNA-methyltransferase (adenine-specific)</fullName>
        <ecNumber evidence="2">2.1.1.72</ecNumber>
    </recommendedName>
</protein>
<evidence type="ECO:0000256" key="6">
    <source>
        <dbReference type="ARBA" id="ARBA00047942"/>
    </source>
</evidence>
<dbReference type="GO" id="GO:0009307">
    <property type="term" value="P:DNA restriction-modification system"/>
    <property type="evidence" value="ECO:0007669"/>
    <property type="project" value="InterPro"/>
</dbReference>
<dbReference type="PANTHER" id="PTHR30481">
    <property type="entry name" value="DNA ADENINE METHYLASE"/>
    <property type="match status" value="1"/>
</dbReference>
<keyword evidence="4 7" id="KW-0808">Transferase</keyword>
<dbReference type="Pfam" id="PF02086">
    <property type="entry name" value="MethyltransfD12"/>
    <property type="match status" value="1"/>
</dbReference>
<dbReference type="InterPro" id="IPR023095">
    <property type="entry name" value="Ade_MeTrfase_dom_2"/>
</dbReference>
<accession>A0A6N2ZNL0</accession>
<comment type="similarity">
    <text evidence="1">Belongs to the N(4)/N(6)-methyltransferase family.</text>
</comment>
<dbReference type="InterPro" id="IPR029063">
    <property type="entry name" value="SAM-dependent_MTases_sf"/>
</dbReference>
<evidence type="ECO:0000256" key="1">
    <source>
        <dbReference type="ARBA" id="ARBA00006594"/>
    </source>
</evidence>
<evidence type="ECO:0000256" key="4">
    <source>
        <dbReference type="ARBA" id="ARBA00022679"/>
    </source>
</evidence>
<dbReference type="Gene3D" id="3.40.50.150">
    <property type="entry name" value="Vaccinia Virus protein VP39"/>
    <property type="match status" value="1"/>
</dbReference>